<protein>
    <submittedName>
        <fullName evidence="2">DUF58 domain-containing protein</fullName>
    </submittedName>
</protein>
<comment type="caution">
    <text evidence="2">The sequence shown here is derived from an EMBL/GenBank/DDBJ whole genome shotgun (WGS) entry which is preliminary data.</text>
</comment>
<dbReference type="PANTHER" id="PTHR33608:SF3">
    <property type="entry name" value="SLR2013 PROTEIN"/>
    <property type="match status" value="1"/>
</dbReference>
<evidence type="ECO:0000313" key="3">
    <source>
        <dbReference type="Proteomes" id="UP001500604"/>
    </source>
</evidence>
<keyword evidence="3" id="KW-1185">Reference proteome</keyword>
<accession>A0ABP8V6L3</accession>
<proteinExistence type="predicted"/>
<dbReference type="PANTHER" id="PTHR33608">
    <property type="entry name" value="BLL2464 PROTEIN"/>
    <property type="match status" value="1"/>
</dbReference>
<dbReference type="Proteomes" id="UP001500604">
    <property type="component" value="Unassembled WGS sequence"/>
</dbReference>
<dbReference type="EMBL" id="BAABFL010000453">
    <property type="protein sequence ID" value="GAA4651457.1"/>
    <property type="molecule type" value="Genomic_DNA"/>
</dbReference>
<reference evidence="3" key="1">
    <citation type="journal article" date="2019" name="Int. J. Syst. Evol. Microbiol.">
        <title>The Global Catalogue of Microorganisms (GCM) 10K type strain sequencing project: providing services to taxonomists for standard genome sequencing and annotation.</title>
        <authorList>
            <consortium name="The Broad Institute Genomics Platform"/>
            <consortium name="The Broad Institute Genome Sequencing Center for Infectious Disease"/>
            <person name="Wu L."/>
            <person name="Ma J."/>
        </authorList>
    </citation>
    <scope>NUCLEOTIDE SEQUENCE [LARGE SCALE GENOMIC DNA]</scope>
    <source>
        <strain evidence="3">JCM 17805</strain>
    </source>
</reference>
<gene>
    <name evidence="2" type="ORF">GCM10023116_37410</name>
</gene>
<name>A0ABP8V6L3_9GAMM</name>
<dbReference type="InterPro" id="IPR036465">
    <property type="entry name" value="vWFA_dom_sf"/>
</dbReference>
<dbReference type="Pfam" id="PF01882">
    <property type="entry name" value="DUF58"/>
    <property type="match status" value="1"/>
</dbReference>
<dbReference type="Gene3D" id="3.40.50.410">
    <property type="entry name" value="von Willebrand factor, type A domain"/>
    <property type="match status" value="1"/>
</dbReference>
<dbReference type="SUPFAM" id="SSF53300">
    <property type="entry name" value="vWA-like"/>
    <property type="match status" value="1"/>
</dbReference>
<evidence type="ECO:0000313" key="2">
    <source>
        <dbReference type="EMBL" id="GAA4651457.1"/>
    </source>
</evidence>
<organism evidence="2 3">
    <name type="scientific">Kistimonas scapharcae</name>
    <dbReference type="NCBI Taxonomy" id="1036133"/>
    <lineage>
        <taxon>Bacteria</taxon>
        <taxon>Pseudomonadati</taxon>
        <taxon>Pseudomonadota</taxon>
        <taxon>Gammaproteobacteria</taxon>
        <taxon>Oceanospirillales</taxon>
        <taxon>Endozoicomonadaceae</taxon>
        <taxon>Kistimonas</taxon>
    </lineage>
</organism>
<sequence length="406" mass="45355">MAWWGIGFFAFLVVMVDLGFSRTVSQLAVKRQLPGNLSVGVANAAAVVIENLHKRQVLCTITDQMAEGFITDNLPVTVSLKPGHKRTLHYHLFPNLRGLFQLGSIDIRITSVLQLWEFRQQTCGDQTVKVYPNFKPVLDNKILSMEQQLTRMGAQVIPRRGQGLDFHQLREFQQGDVLRQVDWRASARQAKLISREYQSEKDQDVIFLLDCGRRMRIKEDELSHFDHALNAMLVTAWMALRQGDAVGMMSVAGADRWLSPVKGRAAINLLLNQVYDLHSTTENSDYLRAAEQLMTSHRKHALVILVTNVRDEGAEDLQAAIRLLSGSHQVMVAGLREVQLDQLLSQSVQSFDQALAVCGTARYLQERQQAFRQLGSMGITLADVLPAALPVALVNGYLSIKASGAL</sequence>
<feature type="domain" description="DUF58" evidence="1">
    <location>
        <begin position="169"/>
        <end position="340"/>
    </location>
</feature>
<dbReference type="InterPro" id="IPR002881">
    <property type="entry name" value="DUF58"/>
</dbReference>
<evidence type="ECO:0000259" key="1">
    <source>
        <dbReference type="Pfam" id="PF01882"/>
    </source>
</evidence>